<proteinExistence type="inferred from homology"/>
<dbReference type="PANTHER" id="PTHR31632:SF2">
    <property type="entry name" value="PLASMA MEMBRANE IRON PERMEASE"/>
    <property type="match status" value="1"/>
</dbReference>
<evidence type="ECO:0000256" key="6">
    <source>
        <dbReference type="SAM" id="Phobius"/>
    </source>
</evidence>
<feature type="transmembrane region" description="Helical" evidence="6">
    <location>
        <begin position="157"/>
        <end position="183"/>
    </location>
</feature>
<feature type="transmembrane region" description="Helical" evidence="6">
    <location>
        <begin position="129"/>
        <end position="150"/>
    </location>
</feature>
<organism evidence="7 8">
    <name type="scientific">Phormidium tenue FACHB-1050</name>
    <dbReference type="NCBI Taxonomy" id="2692857"/>
    <lineage>
        <taxon>Bacteria</taxon>
        <taxon>Bacillati</taxon>
        <taxon>Cyanobacteriota</taxon>
        <taxon>Cyanophyceae</taxon>
        <taxon>Oscillatoriophycideae</taxon>
        <taxon>Oscillatoriales</taxon>
        <taxon>Oscillatoriaceae</taxon>
        <taxon>Phormidium</taxon>
    </lineage>
</organism>
<comment type="similarity">
    <text evidence="2">Belongs to the oxidase-dependent Fe transporter (OFeT) (TC 9.A.10.1) family.</text>
</comment>
<dbReference type="RefSeq" id="WP_190581355.1">
    <property type="nucleotide sequence ID" value="NZ_CAWPQU010000044.1"/>
</dbReference>
<evidence type="ECO:0000256" key="4">
    <source>
        <dbReference type="ARBA" id="ARBA00022989"/>
    </source>
</evidence>
<dbReference type="PANTHER" id="PTHR31632">
    <property type="entry name" value="IRON TRANSPORTER FTH1"/>
    <property type="match status" value="1"/>
</dbReference>
<evidence type="ECO:0000313" key="8">
    <source>
        <dbReference type="Proteomes" id="UP000618445"/>
    </source>
</evidence>
<keyword evidence="5 6" id="KW-0472">Membrane</keyword>
<gene>
    <name evidence="7" type="ORF">H6G05_21430</name>
</gene>
<comment type="caution">
    <text evidence="7">The sequence shown here is derived from an EMBL/GenBank/DDBJ whole genome shotgun (WGS) entry which is preliminary data.</text>
</comment>
<comment type="subcellular location">
    <subcellularLocation>
        <location evidence="1">Membrane</location>
        <topology evidence="1">Multi-pass membrane protein</topology>
    </subcellularLocation>
</comment>
<reference evidence="7 8" key="1">
    <citation type="journal article" date="2020" name="ISME J.">
        <title>Comparative genomics reveals insights into cyanobacterial evolution and habitat adaptation.</title>
        <authorList>
            <person name="Chen M.Y."/>
            <person name="Teng W.K."/>
            <person name="Zhao L."/>
            <person name="Hu C.X."/>
            <person name="Zhou Y.K."/>
            <person name="Han B.P."/>
            <person name="Song L.R."/>
            <person name="Shu W.S."/>
        </authorList>
    </citation>
    <scope>NUCLEOTIDE SEQUENCE [LARGE SCALE GENOMIC DNA]</scope>
    <source>
        <strain evidence="7 8">FACHB-1050</strain>
    </source>
</reference>
<evidence type="ECO:0000256" key="2">
    <source>
        <dbReference type="ARBA" id="ARBA00008333"/>
    </source>
</evidence>
<keyword evidence="4 6" id="KW-1133">Transmembrane helix</keyword>
<evidence type="ECO:0000256" key="1">
    <source>
        <dbReference type="ARBA" id="ARBA00004141"/>
    </source>
</evidence>
<evidence type="ECO:0000256" key="3">
    <source>
        <dbReference type="ARBA" id="ARBA00022692"/>
    </source>
</evidence>
<dbReference type="Proteomes" id="UP000618445">
    <property type="component" value="Unassembled WGS sequence"/>
</dbReference>
<dbReference type="InterPro" id="IPR004923">
    <property type="entry name" value="FTR1/Fip1/EfeU"/>
</dbReference>
<feature type="transmembrane region" description="Helical" evidence="6">
    <location>
        <begin position="77"/>
        <end position="100"/>
    </location>
</feature>
<dbReference type="EMBL" id="JACJQY010000049">
    <property type="protein sequence ID" value="MBD2319389.1"/>
    <property type="molecule type" value="Genomic_DNA"/>
</dbReference>
<dbReference type="Pfam" id="PF03239">
    <property type="entry name" value="FTR1"/>
    <property type="match status" value="1"/>
</dbReference>
<accession>A0ABR8CF98</accession>
<sequence>MDFSAALPIFAITLREGVEAALVVGIVMAYLKKADRSSLNPWVFGGIGTGVLASFVVGILLNWFLKQVESTEPNQAAFYGQLWQGALGLTAIAMLSWMLVWMTENAKSLKGEIEGQIGKVIADEKTAGWAVFTLILIAVLREGFEVVIFISAKLQGGLVPIIGAIAGLVGAVAIGVALFQFGIRINLKVFFQAMGVFLLLIVAGLVISAIGHLDKAVAAFAELSQTSLCFATEATETTTSLSSCLLGGLVWDVHEILPDKEFPGILLKALFGFRDRLFLGQAIAYFTFLASAGFLYFQSLADKSLSPNK</sequence>
<protein>
    <submittedName>
        <fullName evidence="7">FTR1 family iron permease</fullName>
    </submittedName>
</protein>
<evidence type="ECO:0000313" key="7">
    <source>
        <dbReference type="EMBL" id="MBD2319389.1"/>
    </source>
</evidence>
<keyword evidence="3 6" id="KW-0812">Transmembrane</keyword>
<keyword evidence="8" id="KW-1185">Reference proteome</keyword>
<feature type="transmembrane region" description="Helical" evidence="6">
    <location>
        <begin position="44"/>
        <end position="65"/>
    </location>
</feature>
<name>A0ABR8CF98_9CYAN</name>
<evidence type="ECO:0000256" key="5">
    <source>
        <dbReference type="ARBA" id="ARBA00023136"/>
    </source>
</evidence>
<feature type="transmembrane region" description="Helical" evidence="6">
    <location>
        <begin position="277"/>
        <end position="297"/>
    </location>
</feature>
<feature type="transmembrane region" description="Helical" evidence="6">
    <location>
        <begin position="189"/>
        <end position="210"/>
    </location>
</feature>